<dbReference type="AlphaFoldDB" id="A0A9W8NDZ9"/>
<organism evidence="1 2">
    <name type="scientific">Xylaria arbuscula</name>
    <dbReference type="NCBI Taxonomy" id="114810"/>
    <lineage>
        <taxon>Eukaryota</taxon>
        <taxon>Fungi</taxon>
        <taxon>Dikarya</taxon>
        <taxon>Ascomycota</taxon>
        <taxon>Pezizomycotina</taxon>
        <taxon>Sordariomycetes</taxon>
        <taxon>Xylariomycetidae</taxon>
        <taxon>Xylariales</taxon>
        <taxon>Xylariaceae</taxon>
        <taxon>Xylaria</taxon>
    </lineage>
</organism>
<evidence type="ECO:0000313" key="2">
    <source>
        <dbReference type="Proteomes" id="UP001148614"/>
    </source>
</evidence>
<sequence>MDMGPNITIRGWYELPGRQRRPSNARSPTQSWKLLQLASCEWPTIWPCDVSRGSEATTANLGCLAWLLDAYHRHLKVSLAQLGPRRRPSTEAWAFVGQYGLTSTGLTAKAGGIHAAPRGDRLLFARFTTLAVTKRVMNSTHTGRLALGLAYSKLDKKASYAARSAIAALGLTESESSLWSRVGYGLIVYKTDRAEIRDSPKMYTRGRRLADYLPFKMSGDMGGRIQRLRGFMVV</sequence>
<dbReference type="Proteomes" id="UP001148614">
    <property type="component" value="Unassembled WGS sequence"/>
</dbReference>
<comment type="caution">
    <text evidence="1">The sequence shown here is derived from an EMBL/GenBank/DDBJ whole genome shotgun (WGS) entry which is preliminary data.</text>
</comment>
<dbReference type="EMBL" id="JANPWZ010000919">
    <property type="protein sequence ID" value="KAJ3570600.1"/>
    <property type="molecule type" value="Genomic_DNA"/>
</dbReference>
<evidence type="ECO:0000313" key="1">
    <source>
        <dbReference type="EMBL" id="KAJ3570600.1"/>
    </source>
</evidence>
<protein>
    <submittedName>
        <fullName evidence="1">Uncharacterized protein</fullName>
    </submittedName>
</protein>
<gene>
    <name evidence="1" type="ORF">NPX13_g5676</name>
</gene>
<name>A0A9W8NDZ9_9PEZI</name>
<keyword evidence="2" id="KW-1185">Reference proteome</keyword>
<reference evidence="1" key="1">
    <citation type="submission" date="2022-07" db="EMBL/GenBank/DDBJ databases">
        <title>Genome Sequence of Xylaria arbuscula.</title>
        <authorList>
            <person name="Buettner E."/>
        </authorList>
    </citation>
    <scope>NUCLEOTIDE SEQUENCE</scope>
    <source>
        <strain evidence="1">VT107</strain>
    </source>
</reference>
<accession>A0A9W8NDZ9</accession>
<proteinExistence type="predicted"/>